<feature type="non-terminal residue" evidence="2">
    <location>
        <position position="57"/>
    </location>
</feature>
<evidence type="ECO:0000256" key="1">
    <source>
        <dbReference type="SAM" id="SignalP"/>
    </source>
</evidence>
<name>A0A135T5U7_9PEZI</name>
<evidence type="ECO:0000313" key="3">
    <source>
        <dbReference type="Proteomes" id="UP000070121"/>
    </source>
</evidence>
<keyword evidence="3" id="KW-1185">Reference proteome</keyword>
<sequence>MQITSVMLSLASLGLNVLPVQAGPIPGAEAALAARHVYSPDVDESPVAKRHVYSVDK</sequence>
<evidence type="ECO:0000313" key="2">
    <source>
        <dbReference type="EMBL" id="KXH43497.1"/>
    </source>
</evidence>
<dbReference type="Proteomes" id="UP000070121">
    <property type="component" value="Unassembled WGS sequence"/>
</dbReference>
<feature type="signal peptide" evidence="1">
    <location>
        <begin position="1"/>
        <end position="22"/>
    </location>
</feature>
<dbReference type="AlphaFoldDB" id="A0A135T5U7"/>
<gene>
    <name evidence="2" type="ORF">CSAL01_12851</name>
</gene>
<keyword evidence="1" id="KW-0732">Signal</keyword>
<proteinExistence type="predicted"/>
<dbReference type="EMBL" id="JFFI01002099">
    <property type="protein sequence ID" value="KXH43497.1"/>
    <property type="molecule type" value="Genomic_DNA"/>
</dbReference>
<accession>A0A135T5U7</accession>
<feature type="chain" id="PRO_5007803173" evidence="1">
    <location>
        <begin position="23"/>
        <end position="57"/>
    </location>
</feature>
<protein>
    <submittedName>
        <fullName evidence="2">Uncharacterized protein</fullName>
    </submittedName>
</protein>
<comment type="caution">
    <text evidence="2">The sequence shown here is derived from an EMBL/GenBank/DDBJ whole genome shotgun (WGS) entry which is preliminary data.</text>
</comment>
<reference evidence="2 3" key="1">
    <citation type="submission" date="2014-02" db="EMBL/GenBank/DDBJ databases">
        <title>The genome sequence of Colletotrichum salicis CBS 607.94.</title>
        <authorList>
            <person name="Baroncelli R."/>
            <person name="Thon M.R."/>
        </authorList>
    </citation>
    <scope>NUCLEOTIDE SEQUENCE [LARGE SCALE GENOMIC DNA]</scope>
    <source>
        <strain evidence="2 3">CBS 607.94</strain>
    </source>
</reference>
<organism evidence="2 3">
    <name type="scientific">Colletotrichum salicis</name>
    <dbReference type="NCBI Taxonomy" id="1209931"/>
    <lineage>
        <taxon>Eukaryota</taxon>
        <taxon>Fungi</taxon>
        <taxon>Dikarya</taxon>
        <taxon>Ascomycota</taxon>
        <taxon>Pezizomycotina</taxon>
        <taxon>Sordariomycetes</taxon>
        <taxon>Hypocreomycetidae</taxon>
        <taxon>Glomerellales</taxon>
        <taxon>Glomerellaceae</taxon>
        <taxon>Colletotrichum</taxon>
        <taxon>Colletotrichum acutatum species complex</taxon>
    </lineage>
</organism>
<dbReference type="OrthoDB" id="4359142at2759"/>